<evidence type="ECO:0000313" key="2">
    <source>
        <dbReference type="Proteomes" id="UP001221757"/>
    </source>
</evidence>
<accession>A0AAD7DR08</accession>
<proteinExistence type="predicted"/>
<protein>
    <submittedName>
        <fullName evidence="1">Uncharacterized protein</fullName>
    </submittedName>
</protein>
<dbReference type="EMBL" id="JARKIE010000029">
    <property type="protein sequence ID" value="KAJ7697710.1"/>
    <property type="molecule type" value="Genomic_DNA"/>
</dbReference>
<sequence>LTEKDRDNIRAFRLKMLSNMPGVAFAQMRHAFRHKLDISSHWTMLHRVAILSGIEPRWIPCCLNSCMVYTGEHSELDACRFCHESRLNAASKPRRLFCYIPIIPRLQGLFMDPKKVEQLLYRHNYKHVPGTVADVFDGIHYQTLHTRKVVVNGEELSHCYFSGKYNIALGVCTDSYLIFERWRKGPSATPILTKKPLHPSQHMHAPTV</sequence>
<organism evidence="1 2">
    <name type="scientific">Mycena rosella</name>
    <name type="common">Pink bonnet</name>
    <name type="synonym">Agaricus rosellus</name>
    <dbReference type="NCBI Taxonomy" id="1033263"/>
    <lineage>
        <taxon>Eukaryota</taxon>
        <taxon>Fungi</taxon>
        <taxon>Dikarya</taxon>
        <taxon>Basidiomycota</taxon>
        <taxon>Agaricomycotina</taxon>
        <taxon>Agaricomycetes</taxon>
        <taxon>Agaricomycetidae</taxon>
        <taxon>Agaricales</taxon>
        <taxon>Marasmiineae</taxon>
        <taxon>Mycenaceae</taxon>
        <taxon>Mycena</taxon>
    </lineage>
</organism>
<evidence type="ECO:0000313" key="1">
    <source>
        <dbReference type="EMBL" id="KAJ7697710.1"/>
    </source>
</evidence>
<dbReference type="AlphaFoldDB" id="A0AAD7DR08"/>
<feature type="non-terminal residue" evidence="1">
    <location>
        <position position="1"/>
    </location>
</feature>
<dbReference type="Proteomes" id="UP001221757">
    <property type="component" value="Unassembled WGS sequence"/>
</dbReference>
<comment type="caution">
    <text evidence="1">The sequence shown here is derived from an EMBL/GenBank/DDBJ whole genome shotgun (WGS) entry which is preliminary data.</text>
</comment>
<name>A0AAD7DR08_MYCRO</name>
<keyword evidence="2" id="KW-1185">Reference proteome</keyword>
<reference evidence="1" key="1">
    <citation type="submission" date="2023-03" db="EMBL/GenBank/DDBJ databases">
        <title>Massive genome expansion in bonnet fungi (Mycena s.s.) driven by repeated elements and novel gene families across ecological guilds.</title>
        <authorList>
            <consortium name="Lawrence Berkeley National Laboratory"/>
            <person name="Harder C.B."/>
            <person name="Miyauchi S."/>
            <person name="Viragh M."/>
            <person name="Kuo A."/>
            <person name="Thoen E."/>
            <person name="Andreopoulos B."/>
            <person name="Lu D."/>
            <person name="Skrede I."/>
            <person name="Drula E."/>
            <person name="Henrissat B."/>
            <person name="Morin E."/>
            <person name="Kohler A."/>
            <person name="Barry K."/>
            <person name="LaButti K."/>
            <person name="Morin E."/>
            <person name="Salamov A."/>
            <person name="Lipzen A."/>
            <person name="Mereny Z."/>
            <person name="Hegedus B."/>
            <person name="Baldrian P."/>
            <person name="Stursova M."/>
            <person name="Weitz H."/>
            <person name="Taylor A."/>
            <person name="Grigoriev I.V."/>
            <person name="Nagy L.G."/>
            <person name="Martin F."/>
            <person name="Kauserud H."/>
        </authorList>
    </citation>
    <scope>NUCLEOTIDE SEQUENCE</scope>
    <source>
        <strain evidence="1">CBHHK067</strain>
    </source>
</reference>
<gene>
    <name evidence="1" type="ORF">B0H17DRAFT_928131</name>
</gene>